<keyword evidence="2" id="KW-1185">Reference proteome</keyword>
<comment type="caution">
    <text evidence="1">The sequence shown here is derived from an EMBL/GenBank/DDBJ whole genome shotgun (WGS) entry which is preliminary data.</text>
</comment>
<evidence type="ECO:0000313" key="1">
    <source>
        <dbReference type="EMBL" id="MBB3940052.1"/>
    </source>
</evidence>
<dbReference type="EMBL" id="JACIDY010000003">
    <property type="protein sequence ID" value="MBB3940052.1"/>
    <property type="molecule type" value="Genomic_DNA"/>
</dbReference>
<dbReference type="Proteomes" id="UP000561459">
    <property type="component" value="Unassembled WGS sequence"/>
</dbReference>
<protein>
    <submittedName>
        <fullName evidence="1">Uncharacterized protein</fullName>
    </submittedName>
</protein>
<dbReference type="AlphaFoldDB" id="A0A7W6FZD1"/>
<evidence type="ECO:0000313" key="2">
    <source>
        <dbReference type="Proteomes" id="UP000561459"/>
    </source>
</evidence>
<gene>
    <name evidence="1" type="ORF">GGR39_001702</name>
</gene>
<proteinExistence type="predicted"/>
<organism evidence="1 2">
    <name type="scientific">Novosphingobium fluoreni</name>
    <dbReference type="NCBI Taxonomy" id="1391222"/>
    <lineage>
        <taxon>Bacteria</taxon>
        <taxon>Pseudomonadati</taxon>
        <taxon>Pseudomonadota</taxon>
        <taxon>Alphaproteobacteria</taxon>
        <taxon>Sphingomonadales</taxon>
        <taxon>Sphingomonadaceae</taxon>
        <taxon>Novosphingobium</taxon>
    </lineage>
</organism>
<dbReference type="RefSeq" id="WP_183616714.1">
    <property type="nucleotide sequence ID" value="NZ_JACIDY010000003.1"/>
</dbReference>
<accession>A0A7W6FZD1</accession>
<sequence>MSGMLFALALFGCTDDGSACQRLGSTEQTYESRVECLAAQRTALDSEAAMEADYPSVLVQCMTRSQLARIGHGPVNIRKAGFAMADAAE</sequence>
<name>A0A7W6FZD1_9SPHN</name>
<reference evidence="1 2" key="1">
    <citation type="submission" date="2020-08" db="EMBL/GenBank/DDBJ databases">
        <title>Genomic Encyclopedia of Type Strains, Phase IV (KMG-IV): sequencing the most valuable type-strain genomes for metagenomic binning, comparative biology and taxonomic classification.</title>
        <authorList>
            <person name="Goeker M."/>
        </authorList>
    </citation>
    <scope>NUCLEOTIDE SEQUENCE [LARGE SCALE GENOMIC DNA]</scope>
    <source>
        <strain evidence="1 2">DSM 27568</strain>
    </source>
</reference>